<organism evidence="1 2">
    <name type="scientific">Micromonospora auratinigra</name>
    <dbReference type="NCBI Taxonomy" id="261654"/>
    <lineage>
        <taxon>Bacteria</taxon>
        <taxon>Bacillati</taxon>
        <taxon>Actinomycetota</taxon>
        <taxon>Actinomycetes</taxon>
        <taxon>Micromonosporales</taxon>
        <taxon>Micromonosporaceae</taxon>
        <taxon>Micromonospora</taxon>
    </lineage>
</organism>
<name>A0A1A8ZN71_9ACTN</name>
<proteinExistence type="predicted"/>
<dbReference type="EMBL" id="LT594323">
    <property type="protein sequence ID" value="SBT45339.1"/>
    <property type="molecule type" value="Genomic_DNA"/>
</dbReference>
<dbReference type="PATRIC" id="fig|261654.4.peg.3042"/>
<dbReference type="OrthoDB" id="3400729at2"/>
<sequence>MKWDECVPELLEHLGEMGLVAMVKIDGERERKPWTVVVSGQRLPGEAFRVDGHSLEDCLRHLVAALHERFPDELALS</sequence>
<gene>
    <name evidence="1" type="ORF">GA0070611_2990</name>
</gene>
<reference evidence="2" key="1">
    <citation type="submission" date="2016-06" db="EMBL/GenBank/DDBJ databases">
        <authorList>
            <person name="Varghese N."/>
            <person name="Submissions Spin"/>
        </authorList>
    </citation>
    <scope>NUCLEOTIDE SEQUENCE [LARGE SCALE GENOMIC DNA]</scope>
    <source>
        <strain evidence="2">DSM 44815</strain>
    </source>
</reference>
<protein>
    <submittedName>
        <fullName evidence="1">Uncharacterized protein</fullName>
    </submittedName>
</protein>
<evidence type="ECO:0000313" key="2">
    <source>
        <dbReference type="Proteomes" id="UP000199385"/>
    </source>
</evidence>
<dbReference type="Proteomes" id="UP000199385">
    <property type="component" value="Chromosome I"/>
</dbReference>
<dbReference type="AlphaFoldDB" id="A0A1A8ZN71"/>
<accession>A0A1A8ZN71</accession>
<keyword evidence="2" id="KW-1185">Reference proteome</keyword>
<evidence type="ECO:0000313" key="1">
    <source>
        <dbReference type="EMBL" id="SBT45339.1"/>
    </source>
</evidence>